<dbReference type="Pfam" id="PF17390">
    <property type="entry name" value="Bac_rhamnosid_C"/>
    <property type="match status" value="1"/>
</dbReference>
<feature type="signal peptide" evidence="4">
    <location>
        <begin position="1"/>
        <end position="24"/>
    </location>
</feature>
<accession>A0ABW5XJU3</accession>
<dbReference type="Pfam" id="PF08531">
    <property type="entry name" value="Bac_rhamnosid_N"/>
    <property type="match status" value="1"/>
</dbReference>
<evidence type="ECO:0000256" key="1">
    <source>
        <dbReference type="ARBA" id="ARBA00001445"/>
    </source>
</evidence>
<dbReference type="PANTHER" id="PTHR33307">
    <property type="entry name" value="ALPHA-RHAMNOSIDASE (EUROFUNG)"/>
    <property type="match status" value="1"/>
</dbReference>
<evidence type="ECO:0000256" key="2">
    <source>
        <dbReference type="ARBA" id="ARBA00012652"/>
    </source>
</evidence>
<dbReference type="Proteomes" id="UP001597601">
    <property type="component" value="Unassembled WGS sequence"/>
</dbReference>
<feature type="domain" description="Alpha-L-rhamnosidase six-hairpin glycosidase" evidence="7">
    <location>
        <begin position="464"/>
        <end position="792"/>
    </location>
</feature>
<comment type="caution">
    <text evidence="9">The sequence shown here is derived from an EMBL/GenBank/DDBJ whole genome shotgun (WGS) entry which is preliminary data.</text>
</comment>
<feature type="domain" description="Alpha-L-rhamnosidase C-terminal" evidence="8">
    <location>
        <begin position="795"/>
        <end position="868"/>
    </location>
</feature>
<evidence type="ECO:0000259" key="7">
    <source>
        <dbReference type="Pfam" id="PF17389"/>
    </source>
</evidence>
<gene>
    <name evidence="9" type="ORF">ACFSYC_02955</name>
</gene>
<feature type="domain" description="Bacterial alpha-L-rhamnosidase N-terminal" evidence="6">
    <location>
        <begin position="174"/>
        <end position="353"/>
    </location>
</feature>
<organism evidence="9 10">
    <name type="scientific">Mucilaginibacter antarcticus</name>
    <dbReference type="NCBI Taxonomy" id="1855725"/>
    <lineage>
        <taxon>Bacteria</taxon>
        <taxon>Pseudomonadati</taxon>
        <taxon>Bacteroidota</taxon>
        <taxon>Sphingobacteriia</taxon>
        <taxon>Sphingobacteriales</taxon>
        <taxon>Sphingobacteriaceae</taxon>
        <taxon>Mucilaginibacter</taxon>
    </lineage>
</organism>
<evidence type="ECO:0000259" key="5">
    <source>
        <dbReference type="Pfam" id="PF05592"/>
    </source>
</evidence>
<dbReference type="Pfam" id="PF05592">
    <property type="entry name" value="Bac_rhamnosid"/>
    <property type="match status" value="1"/>
</dbReference>
<dbReference type="Pfam" id="PF25788">
    <property type="entry name" value="Ig_Rha78A_N"/>
    <property type="match status" value="1"/>
</dbReference>
<reference evidence="10" key="1">
    <citation type="journal article" date="2019" name="Int. J. Syst. Evol. Microbiol.">
        <title>The Global Catalogue of Microorganisms (GCM) 10K type strain sequencing project: providing services to taxonomists for standard genome sequencing and annotation.</title>
        <authorList>
            <consortium name="The Broad Institute Genomics Platform"/>
            <consortium name="The Broad Institute Genome Sequencing Center for Infectious Disease"/>
            <person name="Wu L."/>
            <person name="Ma J."/>
        </authorList>
    </citation>
    <scope>NUCLEOTIDE SEQUENCE [LARGE SCALE GENOMIC DNA]</scope>
    <source>
        <strain evidence="10">KCTC 52232</strain>
    </source>
</reference>
<dbReference type="InterPro" id="IPR013783">
    <property type="entry name" value="Ig-like_fold"/>
</dbReference>
<protein>
    <recommendedName>
        <fullName evidence="2">alpha-L-rhamnosidase</fullName>
        <ecNumber evidence="2">3.2.1.40</ecNumber>
    </recommendedName>
</protein>
<keyword evidence="3 9" id="KW-0378">Hydrolase</keyword>
<dbReference type="SUPFAM" id="SSF48208">
    <property type="entry name" value="Six-hairpin glycosidases"/>
    <property type="match status" value="1"/>
</dbReference>
<dbReference type="InterPro" id="IPR016007">
    <property type="entry name" value="Alpha_rhamnosid"/>
</dbReference>
<keyword evidence="4" id="KW-0732">Signal</keyword>
<dbReference type="EMBL" id="JBHUON010000002">
    <property type="protein sequence ID" value="MFD2863636.1"/>
    <property type="molecule type" value="Genomic_DNA"/>
</dbReference>
<evidence type="ECO:0000313" key="10">
    <source>
        <dbReference type="Proteomes" id="UP001597601"/>
    </source>
</evidence>
<dbReference type="GO" id="GO:0016787">
    <property type="term" value="F:hydrolase activity"/>
    <property type="evidence" value="ECO:0007669"/>
    <property type="project" value="UniProtKB-KW"/>
</dbReference>
<dbReference type="InterPro" id="IPR008928">
    <property type="entry name" value="6-hairpin_glycosidase_sf"/>
</dbReference>
<dbReference type="RefSeq" id="WP_377123350.1">
    <property type="nucleotide sequence ID" value="NZ_JBHUON010000002.1"/>
</dbReference>
<feature type="chain" id="PRO_5047266792" description="alpha-L-rhamnosidase" evidence="4">
    <location>
        <begin position="25"/>
        <end position="895"/>
    </location>
</feature>
<dbReference type="Gene3D" id="1.50.10.10">
    <property type="match status" value="1"/>
</dbReference>
<dbReference type="Gene3D" id="2.60.420.10">
    <property type="entry name" value="Maltose phosphorylase, domain 3"/>
    <property type="match status" value="1"/>
</dbReference>
<dbReference type="InterPro" id="IPR012341">
    <property type="entry name" value="6hp_glycosidase-like_sf"/>
</dbReference>
<evidence type="ECO:0000313" key="9">
    <source>
        <dbReference type="EMBL" id="MFD2863636.1"/>
    </source>
</evidence>
<sequence>MRNYLKGLCLYFCIFCSLAMGAMAQVKVVNLKCDYLVNPIAIETSHPLLSWQLTSPQLANKQKAYRVIAASSSALVAQGKGDYWNSGKVKSANSIQVIYRGKALNSKQRVYWAVMIWDEKDKPSGWSATASWGTGLLHGTDWKAKWIGQMTDVNVDKAITYPAPYFRKDFITGKKIKQATAYVSGLGFYELYINGKKIGDQVLAPAVTNYDTRPLKKLLYPYDDQSTKRVLYNTFDVTANIAQNKNTIGMLLGNGWYNQRDRTVEGNMWYDMPKLIFQLEITYTDGSKRVIVSDNSWKTTTGPLLKDGIFSGEKYDARLALGNWDKPGYNDTNWQSALLVRPPLGALYPQTAPFDKVTRTLKPVFDGKVKDSVYQYHLAETVSGWAAIRVSGKAGSRVKLRYVSEEGEDYGQVDTYTLKGTGTETWEPKFTWHAFRKIEVTSANVALTAESITVKDVHTDVAANGNFESSDPLLNKINTAYLKTQLANLHGSISSDCPHRERLGYTGDGQVAMESALLSFDMPQFYRKWFDDIDDARNHKTGFVTHTAPFGGGGGGPAWGSAYVIMPWLYYNYYGDTEVLLRHYEGMKRWVEYLHTRTDSRGLITREEPKGWCLGDWCTPENIKLPEPLVNTAYFYHCAETMSKIADLLGKTADKQWFENSKSQVKSDFNKAYFNADKKTYWEGRQGADVFALAFGLVPDGEKAAVFNTLLKHLEKLDYHFDTGILATPLLLKVLSENNRDDVALKLMTQKDRPGFGYLLDDKNSTLWEEWNGGGSHAHPMFGSVVSWLYSALGGITPGSAGWQHFTIAPKPVGDLQYCKISYNSLFGKIRSEWKKIPNGGLDMLIEIPANTSATFVVPYGKTVIKDSTGKNFNTKKVNYQTVIEFSSGVYKFEL</sequence>
<dbReference type="InterPro" id="IPR035398">
    <property type="entry name" value="Bac_rhamnosid_C"/>
</dbReference>
<evidence type="ECO:0000259" key="8">
    <source>
        <dbReference type="Pfam" id="PF17390"/>
    </source>
</evidence>
<dbReference type="Gene3D" id="2.60.40.10">
    <property type="entry name" value="Immunoglobulins"/>
    <property type="match status" value="1"/>
</dbReference>
<dbReference type="Gene3D" id="2.60.120.260">
    <property type="entry name" value="Galactose-binding domain-like"/>
    <property type="match status" value="2"/>
</dbReference>
<dbReference type="EC" id="3.2.1.40" evidence="2"/>
<dbReference type="InterPro" id="IPR035396">
    <property type="entry name" value="Bac_rhamnosid6H"/>
</dbReference>
<dbReference type="InterPro" id="IPR008902">
    <property type="entry name" value="Rhamnosid_concanavalin"/>
</dbReference>
<dbReference type="PANTHER" id="PTHR33307:SF6">
    <property type="entry name" value="ALPHA-RHAMNOSIDASE (EUROFUNG)-RELATED"/>
    <property type="match status" value="1"/>
</dbReference>
<proteinExistence type="predicted"/>
<name>A0ABW5XJU3_9SPHI</name>
<evidence type="ECO:0000256" key="3">
    <source>
        <dbReference type="ARBA" id="ARBA00022801"/>
    </source>
</evidence>
<comment type="catalytic activity">
    <reaction evidence="1">
        <text>Hydrolysis of terminal non-reducing alpha-L-rhamnose residues in alpha-L-rhamnosides.</text>
        <dbReference type="EC" id="3.2.1.40"/>
    </reaction>
</comment>
<evidence type="ECO:0000256" key="4">
    <source>
        <dbReference type="SAM" id="SignalP"/>
    </source>
</evidence>
<dbReference type="InterPro" id="IPR013737">
    <property type="entry name" value="Bac_rhamnosid_N"/>
</dbReference>
<dbReference type="Pfam" id="PF17389">
    <property type="entry name" value="Bac_rhamnosid6H"/>
    <property type="match status" value="1"/>
</dbReference>
<dbReference type="PIRSF" id="PIRSF010631">
    <property type="entry name" value="A-rhamnsds"/>
    <property type="match status" value="1"/>
</dbReference>
<feature type="domain" description="Alpha-L-rhamnosidase concanavalin-like" evidence="5">
    <location>
        <begin position="368"/>
        <end position="456"/>
    </location>
</feature>
<keyword evidence="10" id="KW-1185">Reference proteome</keyword>
<evidence type="ECO:0000259" key="6">
    <source>
        <dbReference type="Pfam" id="PF08531"/>
    </source>
</evidence>